<evidence type="ECO:0000256" key="1">
    <source>
        <dbReference type="ARBA" id="ARBA00008979"/>
    </source>
</evidence>
<dbReference type="AlphaFoldDB" id="A0AAV2QX75"/>
<name>A0AAV2QX75_MEGNR</name>
<organism evidence="4 5">
    <name type="scientific">Meganyctiphanes norvegica</name>
    <name type="common">Northern krill</name>
    <name type="synonym">Thysanopoda norvegica</name>
    <dbReference type="NCBI Taxonomy" id="48144"/>
    <lineage>
        <taxon>Eukaryota</taxon>
        <taxon>Metazoa</taxon>
        <taxon>Ecdysozoa</taxon>
        <taxon>Arthropoda</taxon>
        <taxon>Crustacea</taxon>
        <taxon>Multicrustacea</taxon>
        <taxon>Malacostraca</taxon>
        <taxon>Eumalacostraca</taxon>
        <taxon>Eucarida</taxon>
        <taxon>Euphausiacea</taxon>
        <taxon>Euphausiidae</taxon>
        <taxon>Meganyctiphanes</taxon>
    </lineage>
</organism>
<reference evidence="4 5" key="1">
    <citation type="submission" date="2024-05" db="EMBL/GenBank/DDBJ databases">
        <authorList>
            <person name="Wallberg A."/>
        </authorList>
    </citation>
    <scope>NUCLEOTIDE SEQUENCE [LARGE SCALE GENOMIC DNA]</scope>
</reference>
<evidence type="ECO:0000313" key="5">
    <source>
        <dbReference type="Proteomes" id="UP001497623"/>
    </source>
</evidence>
<accession>A0AAV2QX75</accession>
<gene>
    <name evidence="4" type="ORF">MNOR_LOCUS16528</name>
</gene>
<proteinExistence type="inferred from homology"/>
<sequence length="181" mass="20476">MSSDTCSTTRAATVFVTIVALLNTLQWGPGGVQAGEGVGMDIFNTPILRETCSIPHCIQKCCEDGNYFSDYYICWPGNSSLKQWSPTMILEDREDVDLSKLQILYGMPCGFEEVTFYTGTFVILQDGRLEGQDLHINQLIRTSKFCLDYNQDIEQVWVVFCEPVKEEPDTESRTVGRLDEF</sequence>
<feature type="chain" id="PRO_5043842100" evidence="3">
    <location>
        <begin position="35"/>
        <end position="181"/>
    </location>
</feature>
<feature type="signal peptide" evidence="3">
    <location>
        <begin position="1"/>
        <end position="34"/>
    </location>
</feature>
<comment type="caution">
    <text evidence="4">The sequence shown here is derived from an EMBL/GenBank/DDBJ whole genome shotgun (WGS) entry which is preliminary data.</text>
</comment>
<evidence type="ECO:0000256" key="3">
    <source>
        <dbReference type="SAM" id="SignalP"/>
    </source>
</evidence>
<evidence type="ECO:0000256" key="2">
    <source>
        <dbReference type="ARBA" id="ARBA00022729"/>
    </source>
</evidence>
<dbReference type="EMBL" id="CAXKWB010010908">
    <property type="protein sequence ID" value="CAL4099570.1"/>
    <property type="molecule type" value="Genomic_DNA"/>
</dbReference>
<comment type="similarity">
    <text evidence="1">Belongs to the G-protein coupled receptor 2 family. Mth subfamily.</text>
</comment>
<dbReference type="Proteomes" id="UP001497623">
    <property type="component" value="Unassembled WGS sequence"/>
</dbReference>
<keyword evidence="5" id="KW-1185">Reference proteome</keyword>
<dbReference type="InterPro" id="IPR023311">
    <property type="entry name" value="Methusela_ecto_dom_2"/>
</dbReference>
<protein>
    <submittedName>
        <fullName evidence="4">Uncharacterized protein</fullName>
    </submittedName>
</protein>
<evidence type="ECO:0000313" key="4">
    <source>
        <dbReference type="EMBL" id="CAL4099570.1"/>
    </source>
</evidence>
<keyword evidence="2 3" id="KW-0732">Signal</keyword>
<dbReference type="Gene3D" id="2.170.180.11">
    <property type="entry name" value="Methuselah ectodomain, domain 2"/>
    <property type="match status" value="1"/>
</dbReference>